<dbReference type="SUPFAM" id="SSF53335">
    <property type="entry name" value="S-adenosyl-L-methionine-dependent methyltransferases"/>
    <property type="match status" value="1"/>
</dbReference>
<dbReference type="Pfam" id="PF05050">
    <property type="entry name" value="Methyltransf_21"/>
    <property type="match status" value="1"/>
</dbReference>
<reference evidence="3" key="2">
    <citation type="submission" date="2020-09" db="EMBL/GenBank/DDBJ databases">
        <authorList>
            <person name="Sun Q."/>
            <person name="Zhou Y."/>
        </authorList>
    </citation>
    <scope>NUCLEOTIDE SEQUENCE</scope>
    <source>
        <strain evidence="3">CGMCC 4.5737</strain>
    </source>
</reference>
<dbReference type="InterPro" id="IPR052514">
    <property type="entry name" value="SAM-dependent_MTase"/>
</dbReference>
<dbReference type="NCBIfam" id="TIGR01444">
    <property type="entry name" value="fkbM_fam"/>
    <property type="match status" value="1"/>
</dbReference>
<evidence type="ECO:0000313" key="3">
    <source>
        <dbReference type="EMBL" id="GGM84524.1"/>
    </source>
</evidence>
<comment type="caution">
    <text evidence="3">The sequence shown here is derived from an EMBL/GenBank/DDBJ whole genome shotgun (WGS) entry which is preliminary data.</text>
</comment>
<evidence type="ECO:0000313" key="4">
    <source>
        <dbReference type="Proteomes" id="UP000637578"/>
    </source>
</evidence>
<feature type="domain" description="Methyltransferase FkbM" evidence="2">
    <location>
        <begin position="1087"/>
        <end position="1277"/>
    </location>
</feature>
<dbReference type="SUPFAM" id="SSF53756">
    <property type="entry name" value="UDP-Glycosyltransferase/glycogen phosphorylase"/>
    <property type="match status" value="1"/>
</dbReference>
<dbReference type="InterPro" id="IPR006342">
    <property type="entry name" value="FkbM_mtfrase"/>
</dbReference>
<reference evidence="3" key="1">
    <citation type="journal article" date="2014" name="Int. J. Syst. Evol. Microbiol.">
        <title>Complete genome sequence of Corynebacterium casei LMG S-19264T (=DSM 44701T), isolated from a smear-ripened cheese.</title>
        <authorList>
            <consortium name="US DOE Joint Genome Institute (JGI-PGF)"/>
            <person name="Walter F."/>
            <person name="Albersmeier A."/>
            <person name="Kalinowski J."/>
            <person name="Ruckert C."/>
        </authorList>
    </citation>
    <scope>NUCLEOTIDE SEQUENCE</scope>
    <source>
        <strain evidence="3">CGMCC 4.5737</strain>
    </source>
</reference>
<feature type="region of interest" description="Disordered" evidence="1">
    <location>
        <begin position="1"/>
        <end position="57"/>
    </location>
</feature>
<keyword evidence="4" id="KW-1185">Reference proteome</keyword>
<gene>
    <name evidence="3" type="ORF">GCM10012275_64040</name>
</gene>
<proteinExistence type="predicted"/>
<organism evidence="3 4">
    <name type="scientific">Longimycelium tulufanense</name>
    <dbReference type="NCBI Taxonomy" id="907463"/>
    <lineage>
        <taxon>Bacteria</taxon>
        <taxon>Bacillati</taxon>
        <taxon>Actinomycetota</taxon>
        <taxon>Actinomycetes</taxon>
        <taxon>Pseudonocardiales</taxon>
        <taxon>Pseudonocardiaceae</taxon>
        <taxon>Longimycelium</taxon>
    </lineage>
</organism>
<dbReference type="PANTHER" id="PTHR34203">
    <property type="entry name" value="METHYLTRANSFERASE, FKBM FAMILY PROTEIN"/>
    <property type="match status" value="1"/>
</dbReference>
<protein>
    <recommendedName>
        <fullName evidence="2">Methyltransferase FkbM domain-containing protein</fullName>
    </recommendedName>
</protein>
<dbReference type="InterPro" id="IPR029063">
    <property type="entry name" value="SAM-dependent_MTases_sf"/>
</dbReference>
<dbReference type="Proteomes" id="UP000637578">
    <property type="component" value="Unassembled WGS sequence"/>
</dbReference>
<dbReference type="RefSeq" id="WP_189062183.1">
    <property type="nucleotide sequence ID" value="NZ_BMMK01000073.1"/>
</dbReference>
<feature type="compositionally biased region" description="Low complexity" evidence="1">
    <location>
        <begin position="30"/>
        <end position="41"/>
    </location>
</feature>
<accession>A0A8J3FX98</accession>
<dbReference type="EMBL" id="BMMK01000073">
    <property type="protein sequence ID" value="GGM84524.1"/>
    <property type="molecule type" value="Genomic_DNA"/>
</dbReference>
<dbReference type="PANTHER" id="PTHR34203:SF15">
    <property type="entry name" value="SLL1173 PROTEIN"/>
    <property type="match status" value="1"/>
</dbReference>
<dbReference type="Gene3D" id="3.40.50.2000">
    <property type="entry name" value="Glycogen Phosphorylase B"/>
    <property type="match status" value="1"/>
</dbReference>
<evidence type="ECO:0000259" key="2">
    <source>
        <dbReference type="Pfam" id="PF05050"/>
    </source>
</evidence>
<dbReference type="Gene3D" id="3.40.50.150">
    <property type="entry name" value="Vaccinia Virus protein VP39"/>
    <property type="match status" value="1"/>
</dbReference>
<sequence length="1317" mass="140257">MQHGNPDPNQQADDTPAPCGPDSTDPADWPPGEGTEKTGAPEPEPTETETTAPIPVIDPERTAAPLAVKAAEPPLIACTTATSGELAAVRVLGETFLGHHPGARFVALLVDLPGGGTPPAGAVELLRPADLGVDATELARLGTACTAEQLRAVLRPRLLTHLLPAGGPVLHLDPSVVVLGRLEELVRPLLRERPLLLVPRVLEPLPRDGLRPTPAELRAAGFFDPGFLGVAPTAEPFLHTWADLVRQRPDEVGACLDGALALIDHHVLRDPGVGLSVWNAAQRELTKDDTGVPRVTGARLRTAHLHGFDPQRPWLLSADVADRPRVLLSEHPLLAEICAAYRNDLVRAGHTRDAGYRFDLLPDGTPLPGALRRAYREAWLAAERDGTPPPPPAFRAGDAPHDPGDVAEFVAWACEPADDRQRTAGGSRWSAALWADDPELRRTFPDPFGADAAAFRHWCTQQGVPSGRLHPNAVRTPSVQAPPMVDQLGVTVLGTGTVADELRAAAHASGLPTSAEAGYPVVVRCPGAPAPPTDRYVVEVHPDATADLDLTGISELWVLSETARRDLHRLDVPVHAVALPVPDRGEVDLPSRKAARARLGLDDHHAVFLGAAEHTEERCGNALGLVSAFLAAFGERDDARLVLAVTGAADHPEAAERLRLATASDQRIVLVEGTGAEELLDAADCVAALHRAQDPGGDTAGVGERTALLLATAAARGIPVLASDHGAVAELFDRAVAVLVPCHNGGVEPDVRSAARLLRGIADDRDGAREIGRLGREHVLRTRTAVNAADQFRHRVEQAYRSWRGRLAQDRLNQADDPLRPLLVAKHALHRQPEVDAQSRIPMAPALRKAVLRVLAHYDAHLRDMMGALVDGVERTAGELLRRQDEVAHSAGLAELDDVRADLARLADRQQQLADQLVGADDGVLRARADLASQARRLAMVEEVVAAEAAKRGKQIDALAERLDRLAGALTKTLDRIDALETTVQESLRERDQRMESGMRAASQAVRTTDALRRVVVREHERRWESEPRGEDLAGIATSMVLCDAGVLRLPAEDGLMLPWLSTHGVWEPDVGTLIDSLLEPDGVFLDVGAYVGYHTLRVLSRVGTRGTVVAVEPCGRARALLRHNVATNVAPEVARGLTVVEAAAWDTPTEIEVVPALTGGVNVRPQPVAVAASAVEAANNGEPVTNLPDPAARTGGTSVRAVRLDKELEAIPALEDLRLSVVKVDAPGASHRALGGLVRLLRRDRPHVVCAFSPSATAELGDDPAAALREFGTWGYDLVALGGSAPVSPEDVLGAVETAGPGATASLWLRPKDRSG</sequence>
<evidence type="ECO:0000256" key="1">
    <source>
        <dbReference type="SAM" id="MobiDB-lite"/>
    </source>
</evidence>
<name>A0A8J3FX98_9PSEU</name>